<name>A0A4Z0YK59_9FIRM</name>
<evidence type="ECO:0000259" key="1">
    <source>
        <dbReference type="Pfam" id="PF03432"/>
    </source>
</evidence>
<evidence type="ECO:0000313" key="3">
    <source>
        <dbReference type="Proteomes" id="UP000297714"/>
    </source>
</evidence>
<dbReference type="RefSeq" id="WP_135657245.1">
    <property type="nucleotide sequence ID" value="NZ_SRMQ01000001.1"/>
</dbReference>
<proteinExistence type="predicted"/>
<feature type="domain" description="MobA/VirD2-like nuclease" evidence="1">
    <location>
        <begin position="35"/>
        <end position="153"/>
    </location>
</feature>
<sequence length="382" mass="43876">MATVNYIPYKKQSAFTLRGVIGYVCQKSKTLLPDGPRLITGQNCCTETAISEFLSTKAQYQKTGDVQFYHYTQSFKVGENISPQTAHEIACEFARKNYPDYEVLIATHTDAPHIHSHLIINSVSFENGRKLHQAPDTIRRLRLSSDEICQAHGFEILPTYTFGRSKTPSRAQRRAQARGNSWKDKLQQTIDDAMAKSKTREDFIFNMERQGYFVKWSDTRKTITYTCPNGKPCRDDRLFGERYSKTNMELEFDYREQKKEPERATGWEWQRDALKPKPAPVVDAPAPRQGRKLTDEILHHAKYLEQGVSEDDELEAITELAALTALSFAGVYLLLDAIANADHEQINDQNLNDFIDELKQEPENCIDYEDAQEQFGFTMTMM</sequence>
<protein>
    <submittedName>
        <fullName evidence="2">Relaxase/mobilization nuclease domain protein</fullName>
    </submittedName>
</protein>
<evidence type="ECO:0000313" key="2">
    <source>
        <dbReference type="EMBL" id="TGJ78036.1"/>
    </source>
</evidence>
<dbReference type="Pfam" id="PF03432">
    <property type="entry name" value="Relaxase"/>
    <property type="match status" value="1"/>
</dbReference>
<dbReference type="AlphaFoldDB" id="A0A4Z0YK59"/>
<dbReference type="InterPro" id="IPR005094">
    <property type="entry name" value="Endonuclease_MobA/VirD2"/>
</dbReference>
<dbReference type="EMBL" id="SRMQ01000001">
    <property type="protein sequence ID" value="TGJ78036.1"/>
    <property type="molecule type" value="Genomic_DNA"/>
</dbReference>
<dbReference type="OrthoDB" id="9762440at2"/>
<dbReference type="Proteomes" id="UP000297714">
    <property type="component" value="Unassembled WGS sequence"/>
</dbReference>
<comment type="caution">
    <text evidence="2">The sequence shown here is derived from an EMBL/GenBank/DDBJ whole genome shotgun (WGS) entry which is preliminary data.</text>
</comment>
<reference evidence="2 3" key="1">
    <citation type="submission" date="2019-04" db="EMBL/GenBank/DDBJ databases">
        <authorList>
            <person name="Poehlein A."/>
            <person name="Bengelsdorf F.R."/>
            <person name="Duerre P."/>
            <person name="Daniel R."/>
        </authorList>
    </citation>
    <scope>NUCLEOTIDE SEQUENCE [LARGE SCALE GENOMIC DNA]</scope>
    <source>
        <strain evidence="2 3">BS-1</strain>
    </source>
</reference>
<organism evidence="2 3">
    <name type="scientific">Caproiciproducens galactitolivorans</name>
    <dbReference type="NCBI Taxonomy" id="642589"/>
    <lineage>
        <taxon>Bacteria</taxon>
        <taxon>Bacillati</taxon>
        <taxon>Bacillota</taxon>
        <taxon>Clostridia</taxon>
        <taxon>Eubacteriales</taxon>
        <taxon>Acutalibacteraceae</taxon>
        <taxon>Caproiciproducens</taxon>
    </lineage>
</organism>
<gene>
    <name evidence="2" type="ORF">CAGA_04480</name>
</gene>
<keyword evidence="3" id="KW-1185">Reference proteome</keyword>
<accession>A0A4Z0YK59</accession>